<keyword evidence="11" id="KW-1185">Reference proteome</keyword>
<dbReference type="PANTHER" id="PTHR43161:SF9">
    <property type="entry name" value="SORBITOL DEHYDROGENASE"/>
    <property type="match status" value="1"/>
</dbReference>
<dbReference type="Pfam" id="PF00107">
    <property type="entry name" value="ADH_zinc_N"/>
    <property type="match status" value="1"/>
</dbReference>
<keyword evidence="3" id="KW-0479">Metal-binding</keyword>
<keyword evidence="4" id="KW-0862">Zinc</keyword>
<proteinExistence type="inferred from homology"/>
<accession>A0A0M3J7F1</accession>
<evidence type="ECO:0000256" key="4">
    <source>
        <dbReference type="ARBA" id="ARBA00022833"/>
    </source>
</evidence>
<reference evidence="12" key="1">
    <citation type="submission" date="2017-02" db="UniProtKB">
        <authorList>
            <consortium name="WormBaseParasite"/>
        </authorList>
    </citation>
    <scope>IDENTIFICATION</scope>
</reference>
<dbReference type="GO" id="GO:0046872">
    <property type="term" value="F:metal ion binding"/>
    <property type="evidence" value="ECO:0007669"/>
    <property type="project" value="UniProtKB-KW"/>
</dbReference>
<dbReference type="Proteomes" id="UP000267096">
    <property type="component" value="Unassembled WGS sequence"/>
</dbReference>
<reference evidence="10 11" key="2">
    <citation type="submission" date="2018-11" db="EMBL/GenBank/DDBJ databases">
        <authorList>
            <consortium name="Pathogen Informatics"/>
        </authorList>
    </citation>
    <scope>NUCLEOTIDE SEQUENCE [LARGE SCALE GENOMIC DNA]</scope>
</reference>
<evidence type="ECO:0000313" key="12">
    <source>
        <dbReference type="WBParaSite" id="ASIM_0000349701-mRNA-1"/>
    </source>
</evidence>
<sequence length="206" mass="22038">MEEGSLVEPLSVAVHACRRANVQIGQKVLILGAGPIGLVNMMTAKAMGASKVLMTDIVEKRLELAKQLGADYTLNVSGLKPEEAANKIVQLLGMSPDCAIECTGVTSSIETSIHAVKSSGTLVVVGMGSDRVDIPIIVAAAKELDIRGIFRYVNCYPTAIEMIASGKVDLKGLTKAHYKLEESQDAFNRFLKGDVIKIFIQCDETS</sequence>
<organism evidence="12">
    <name type="scientific">Anisakis simplex</name>
    <name type="common">Herring worm</name>
    <dbReference type="NCBI Taxonomy" id="6269"/>
    <lineage>
        <taxon>Eukaryota</taxon>
        <taxon>Metazoa</taxon>
        <taxon>Ecdysozoa</taxon>
        <taxon>Nematoda</taxon>
        <taxon>Chromadorea</taxon>
        <taxon>Rhabditida</taxon>
        <taxon>Spirurina</taxon>
        <taxon>Ascaridomorpha</taxon>
        <taxon>Ascaridoidea</taxon>
        <taxon>Anisakidae</taxon>
        <taxon>Anisakis</taxon>
        <taxon>Anisakis simplex complex</taxon>
    </lineage>
</organism>
<evidence type="ECO:0000256" key="5">
    <source>
        <dbReference type="ARBA" id="ARBA00023002"/>
    </source>
</evidence>
<dbReference type="OrthoDB" id="1879366at2759"/>
<keyword evidence="6" id="KW-0520">NAD</keyword>
<dbReference type="SUPFAM" id="SSF51735">
    <property type="entry name" value="NAD(P)-binding Rossmann-fold domains"/>
    <property type="match status" value="1"/>
</dbReference>
<dbReference type="FunFam" id="3.40.50.720:FF:000068">
    <property type="entry name" value="Sorbitol dehydrogenase"/>
    <property type="match status" value="1"/>
</dbReference>
<evidence type="ECO:0000313" key="10">
    <source>
        <dbReference type="EMBL" id="VDK21558.1"/>
    </source>
</evidence>
<dbReference type="GO" id="GO:0003939">
    <property type="term" value="F:L-iditol 2-dehydrogenase (NAD+) activity"/>
    <property type="evidence" value="ECO:0007669"/>
    <property type="project" value="TreeGrafter"/>
</dbReference>
<dbReference type="Gene3D" id="3.40.50.720">
    <property type="entry name" value="NAD(P)-binding Rossmann-like Domain"/>
    <property type="match status" value="1"/>
</dbReference>
<dbReference type="GO" id="GO:0006062">
    <property type="term" value="P:sorbitol catabolic process"/>
    <property type="evidence" value="ECO:0007669"/>
    <property type="project" value="TreeGrafter"/>
</dbReference>
<evidence type="ECO:0000256" key="3">
    <source>
        <dbReference type="ARBA" id="ARBA00022723"/>
    </source>
</evidence>
<dbReference type="AlphaFoldDB" id="A0A0M3J7F1"/>
<name>A0A0M3J7F1_ANISI</name>
<gene>
    <name evidence="10" type="ORF">ASIM_LOCUS3333</name>
</gene>
<feature type="domain" description="Alcohol dehydrogenase-like C-terminal" evidence="9">
    <location>
        <begin position="35"/>
        <end position="164"/>
    </location>
</feature>
<evidence type="ECO:0000256" key="2">
    <source>
        <dbReference type="ARBA" id="ARBA00008072"/>
    </source>
</evidence>
<dbReference type="EMBL" id="UYRR01005086">
    <property type="protein sequence ID" value="VDK21558.1"/>
    <property type="molecule type" value="Genomic_DNA"/>
</dbReference>
<dbReference type="InterPro" id="IPR036291">
    <property type="entry name" value="NAD(P)-bd_dom_sf"/>
</dbReference>
<evidence type="ECO:0000256" key="8">
    <source>
        <dbReference type="ARBA" id="ARBA00032485"/>
    </source>
</evidence>
<comment type="cofactor">
    <cofactor evidence="1">
        <name>Zn(2+)</name>
        <dbReference type="ChEBI" id="CHEBI:29105"/>
    </cofactor>
</comment>
<evidence type="ECO:0000259" key="9">
    <source>
        <dbReference type="Pfam" id="PF00107"/>
    </source>
</evidence>
<protein>
    <recommendedName>
        <fullName evidence="7">Sorbitol dehydrogenase</fullName>
    </recommendedName>
    <alternativeName>
        <fullName evidence="8">Polyol dehydrogenase</fullName>
    </alternativeName>
</protein>
<evidence type="ECO:0000256" key="6">
    <source>
        <dbReference type="ARBA" id="ARBA00023027"/>
    </source>
</evidence>
<dbReference type="InterPro" id="IPR013149">
    <property type="entry name" value="ADH-like_C"/>
</dbReference>
<evidence type="ECO:0000256" key="1">
    <source>
        <dbReference type="ARBA" id="ARBA00001947"/>
    </source>
</evidence>
<evidence type="ECO:0000313" key="11">
    <source>
        <dbReference type="Proteomes" id="UP000267096"/>
    </source>
</evidence>
<evidence type="ECO:0000256" key="7">
    <source>
        <dbReference type="ARBA" id="ARBA00026132"/>
    </source>
</evidence>
<dbReference type="WBParaSite" id="ASIM_0000349701-mRNA-1">
    <property type="protein sequence ID" value="ASIM_0000349701-mRNA-1"/>
    <property type="gene ID" value="ASIM_0000349701"/>
</dbReference>
<keyword evidence="5" id="KW-0560">Oxidoreductase</keyword>
<dbReference type="PANTHER" id="PTHR43161">
    <property type="entry name" value="SORBITOL DEHYDROGENASE"/>
    <property type="match status" value="1"/>
</dbReference>
<comment type="similarity">
    <text evidence="2">Belongs to the zinc-containing alcohol dehydrogenase family.</text>
</comment>